<accession>A0A1J1IJW1</accession>
<dbReference type="EMBL" id="CVRI01000054">
    <property type="protein sequence ID" value="CRL00527.1"/>
    <property type="molecule type" value="Genomic_DNA"/>
</dbReference>
<feature type="coiled-coil region" evidence="1">
    <location>
        <begin position="363"/>
        <end position="401"/>
    </location>
</feature>
<feature type="region of interest" description="Disordered" evidence="2">
    <location>
        <begin position="319"/>
        <end position="343"/>
    </location>
</feature>
<keyword evidence="1" id="KW-0175">Coiled coil</keyword>
<feature type="region of interest" description="Disordered" evidence="2">
    <location>
        <begin position="161"/>
        <end position="278"/>
    </location>
</feature>
<feature type="compositionally biased region" description="Basic and acidic residues" evidence="2">
    <location>
        <begin position="167"/>
        <end position="185"/>
    </location>
</feature>
<evidence type="ECO:0000256" key="2">
    <source>
        <dbReference type="SAM" id="MobiDB-lite"/>
    </source>
</evidence>
<sequence length="546" mass="61404">MLTVSISNQHNTTKEKINLKIILRHTQARKRVREKLKTILDTCQHDAALEDANVTPKQEPLDIPVKKTKLEEAPMSYSLKELYNNAFLYQISQISHISRQQPWLTGTSPKHIIPPFGQNLTSIHYLPASQEPPVLQNPERVVRHSESERFERTYQPNVALAPRHTVLTKERERERDFDKDRESNEHTNSVIKCEIQIKQERPSTPSNESPELRNNSPETSGVVETNGVATVPPISPEGQSGSNEITSSTSPVPANIPNKQESMSPPPSMQASPSLTSPRSHLLSHTIRKTSPVVVKVTTNQSSSLVNGIKKLPILGNPEFELSTDTDEESLGEPDSSNLNGSLSQSPFEFAKVLLKNNSLEDREKVLNLIKYMENEITQLKESHKKEIREMKQQQHQREEDFRKTIESMQCQFSHQNNRSNMNSSTVIATCLSSSSSSSSSSLSSSSSYDYDRSERRNSIVEKPNVIIKPLKKSLRITPILDDCKPVANITSTPSIVIMPKREDIMNNNNTKHYNNNNNATIVNGNGQTEPLDESLKKTVIKAEKL</sequence>
<dbReference type="OrthoDB" id="6760534at2759"/>
<feature type="compositionally biased region" description="Polar residues" evidence="2">
    <location>
        <begin position="202"/>
        <end position="223"/>
    </location>
</feature>
<evidence type="ECO:0000256" key="1">
    <source>
        <dbReference type="SAM" id="Coils"/>
    </source>
</evidence>
<keyword evidence="4" id="KW-1185">Reference proteome</keyword>
<feature type="compositionally biased region" description="Low complexity" evidence="2">
    <location>
        <begin position="434"/>
        <end position="448"/>
    </location>
</feature>
<feature type="compositionally biased region" description="Polar residues" evidence="2">
    <location>
        <begin position="237"/>
        <end position="261"/>
    </location>
</feature>
<proteinExistence type="predicted"/>
<evidence type="ECO:0000313" key="4">
    <source>
        <dbReference type="Proteomes" id="UP000183832"/>
    </source>
</evidence>
<name>A0A1J1IJW1_9DIPT</name>
<organism evidence="3 4">
    <name type="scientific">Clunio marinus</name>
    <dbReference type="NCBI Taxonomy" id="568069"/>
    <lineage>
        <taxon>Eukaryota</taxon>
        <taxon>Metazoa</taxon>
        <taxon>Ecdysozoa</taxon>
        <taxon>Arthropoda</taxon>
        <taxon>Hexapoda</taxon>
        <taxon>Insecta</taxon>
        <taxon>Pterygota</taxon>
        <taxon>Neoptera</taxon>
        <taxon>Endopterygota</taxon>
        <taxon>Diptera</taxon>
        <taxon>Nematocera</taxon>
        <taxon>Chironomoidea</taxon>
        <taxon>Chironomidae</taxon>
        <taxon>Clunio</taxon>
    </lineage>
</organism>
<feature type="region of interest" description="Disordered" evidence="2">
    <location>
        <begin position="434"/>
        <end position="456"/>
    </location>
</feature>
<dbReference type="AlphaFoldDB" id="A0A1J1IJW1"/>
<protein>
    <submittedName>
        <fullName evidence="3">CLUMA_CG013788, isoform A</fullName>
    </submittedName>
</protein>
<feature type="compositionally biased region" description="Acidic residues" evidence="2">
    <location>
        <begin position="322"/>
        <end position="332"/>
    </location>
</feature>
<dbReference type="Proteomes" id="UP000183832">
    <property type="component" value="Unassembled WGS sequence"/>
</dbReference>
<reference evidence="3 4" key="1">
    <citation type="submission" date="2015-04" db="EMBL/GenBank/DDBJ databases">
        <authorList>
            <person name="Syromyatnikov M.Y."/>
            <person name="Popov V.N."/>
        </authorList>
    </citation>
    <scope>NUCLEOTIDE SEQUENCE [LARGE SCALE GENOMIC DNA]</scope>
</reference>
<gene>
    <name evidence="3" type="ORF">CLUMA_CG013788</name>
</gene>
<evidence type="ECO:0000313" key="3">
    <source>
        <dbReference type="EMBL" id="CRL00527.1"/>
    </source>
</evidence>